<dbReference type="PROSITE" id="PS51635">
    <property type="entry name" value="PNPLA"/>
    <property type="match status" value="1"/>
</dbReference>
<evidence type="ECO:0000259" key="3">
    <source>
        <dbReference type="PROSITE" id="PS51635"/>
    </source>
</evidence>
<dbReference type="EMBL" id="MN740873">
    <property type="protein sequence ID" value="QHU16033.1"/>
    <property type="molecule type" value="Genomic_DNA"/>
</dbReference>
<dbReference type="PANTHER" id="PTHR46394">
    <property type="entry name" value="ANNEXIN"/>
    <property type="match status" value="1"/>
</dbReference>
<keyword evidence="2" id="KW-0812">Transmembrane</keyword>
<reference evidence="4" key="1">
    <citation type="journal article" date="2020" name="Nature">
        <title>Giant virus diversity and host interactions through global metagenomics.</title>
        <authorList>
            <person name="Schulz F."/>
            <person name="Roux S."/>
            <person name="Paez-Espino D."/>
            <person name="Jungbluth S."/>
            <person name="Walsh D.A."/>
            <person name="Denef V.J."/>
            <person name="McMahon K.D."/>
            <person name="Konstantinidis K.T."/>
            <person name="Eloe-Fadrosh E.A."/>
            <person name="Kyrpides N.C."/>
            <person name="Woyke T."/>
        </authorList>
    </citation>
    <scope>NUCLEOTIDE SEQUENCE</scope>
    <source>
        <strain evidence="4">GVMAG-S-3300010158-109</strain>
    </source>
</reference>
<evidence type="ECO:0000256" key="2">
    <source>
        <dbReference type="SAM" id="Phobius"/>
    </source>
</evidence>
<dbReference type="InterPro" id="IPR052580">
    <property type="entry name" value="Lipid_Hydrolase"/>
</dbReference>
<organism evidence="4">
    <name type="scientific">viral metagenome</name>
    <dbReference type="NCBI Taxonomy" id="1070528"/>
    <lineage>
        <taxon>unclassified sequences</taxon>
        <taxon>metagenomes</taxon>
        <taxon>organismal metagenomes</taxon>
    </lineage>
</organism>
<keyword evidence="2" id="KW-0472">Membrane</keyword>
<keyword evidence="2" id="KW-1133">Transmembrane helix</keyword>
<accession>A0A6C0KFB5</accession>
<sequence>MYDTIILSGGGTKGLCSLGSLQYLQDTKRIDCSAVNVMVGTSIGAIICYFLAIGYSPIELVVYLCSHSVLESLVINNFEQIVSGEGIYDYQILRNVYEKMTLEKMDRIPTLQDVYTQFGKELVICTYNFTDRTPEHISYKSHPDLSCLDALRMSSNLPFIFSTFLYNGKEYIDGGVIENFSFSMAKSLLQAENPKKIVGIYLDNKIVESSDTTEYNRLTPILDKIYAMLMIPVCEHEKQMVNAIANNPNIDFITVHVKHVKIYTFKLPHSDKLELFSLGYNRTKEFYNSHNDK</sequence>
<dbReference type="InterPro" id="IPR016035">
    <property type="entry name" value="Acyl_Trfase/lysoPLipase"/>
</dbReference>
<dbReference type="PANTHER" id="PTHR46394:SF1">
    <property type="entry name" value="PNPLA DOMAIN-CONTAINING PROTEIN"/>
    <property type="match status" value="1"/>
</dbReference>
<evidence type="ECO:0000313" key="4">
    <source>
        <dbReference type="EMBL" id="QHU16033.1"/>
    </source>
</evidence>
<dbReference type="Pfam" id="PF01734">
    <property type="entry name" value="Patatin"/>
    <property type="match status" value="1"/>
</dbReference>
<dbReference type="Gene3D" id="3.40.1090.10">
    <property type="entry name" value="Cytosolic phospholipase A2 catalytic domain"/>
    <property type="match status" value="1"/>
</dbReference>
<dbReference type="GO" id="GO:0006629">
    <property type="term" value="P:lipid metabolic process"/>
    <property type="evidence" value="ECO:0007669"/>
    <property type="project" value="UniProtKB-KW"/>
</dbReference>
<feature type="transmembrane region" description="Helical" evidence="2">
    <location>
        <begin position="34"/>
        <end position="55"/>
    </location>
</feature>
<proteinExistence type="predicted"/>
<dbReference type="InterPro" id="IPR002641">
    <property type="entry name" value="PNPLA_dom"/>
</dbReference>
<dbReference type="AlphaFoldDB" id="A0A6C0KFB5"/>
<protein>
    <recommendedName>
        <fullName evidence="3">PNPLA domain-containing protein</fullName>
    </recommendedName>
</protein>
<name>A0A6C0KFB5_9ZZZZ</name>
<keyword evidence="1" id="KW-0443">Lipid metabolism</keyword>
<evidence type="ECO:0000256" key="1">
    <source>
        <dbReference type="ARBA" id="ARBA00023098"/>
    </source>
</evidence>
<feature type="domain" description="PNPLA" evidence="3">
    <location>
        <begin position="5"/>
        <end position="186"/>
    </location>
</feature>
<dbReference type="SUPFAM" id="SSF52151">
    <property type="entry name" value="FabD/lysophospholipase-like"/>
    <property type="match status" value="1"/>
</dbReference>